<dbReference type="Proteomes" id="UP000811255">
    <property type="component" value="Unassembled WGS sequence"/>
</dbReference>
<dbReference type="PANTHER" id="PTHR12461:SF105">
    <property type="entry name" value="HYPOXIA-INDUCIBLE FACTOR 1-ALPHA INHIBITOR"/>
    <property type="match status" value="1"/>
</dbReference>
<proteinExistence type="predicted"/>
<dbReference type="Pfam" id="PF13621">
    <property type="entry name" value="Cupin_8"/>
    <property type="match status" value="1"/>
</dbReference>
<name>A0ABS5W6S3_9SPHN</name>
<dbReference type="RefSeq" id="WP_214536545.1">
    <property type="nucleotide sequence ID" value="NZ_JAHFVK010000002.1"/>
</dbReference>
<accession>A0ABS5W6S3</accession>
<evidence type="ECO:0000259" key="1">
    <source>
        <dbReference type="PROSITE" id="PS51184"/>
    </source>
</evidence>
<dbReference type="SUPFAM" id="SSF51197">
    <property type="entry name" value="Clavaminate synthase-like"/>
    <property type="match status" value="1"/>
</dbReference>
<sequence length="334" mass="36454">MPALPEHAAPTPEDFTELCQAGRPFVMRGLASGWPLVQAGQDSPAATIATLAAMDSGKPADVMLAPPETGGRFFYGADMRGFNFVRQKAPLAEVGRKLLELATEASPPIVYAGANETREHLPRFDVANPLPHAAMQRDAKSRVWLCNKAEVATHFDLSDNIAVVVLGRRRFTLFPPQATGDLYVGPLNNTLAGQPISLPDPLRPDLEAYPRFARALELAQSAELAPGDAIFIPTLWWHHVAALDAVNVLVNYWYNDVARGGPFVALIHALSAIRDLPDTQREGWRAWFEHFVFAPDAARAADHLPPHAQGVNGPASPERDEMIRQFLLRVLSGS</sequence>
<evidence type="ECO:0000313" key="2">
    <source>
        <dbReference type="EMBL" id="MBT2134940.1"/>
    </source>
</evidence>
<gene>
    <name evidence="2" type="ORF">KK137_11405</name>
</gene>
<keyword evidence="3" id="KW-1185">Reference proteome</keyword>
<feature type="domain" description="JmjC" evidence="1">
    <location>
        <begin position="93"/>
        <end position="269"/>
    </location>
</feature>
<organism evidence="2 3">
    <name type="scientific">Croceibacterium selenioxidans</name>
    <dbReference type="NCBI Taxonomy" id="2838833"/>
    <lineage>
        <taxon>Bacteria</taxon>
        <taxon>Pseudomonadati</taxon>
        <taxon>Pseudomonadota</taxon>
        <taxon>Alphaproteobacteria</taxon>
        <taxon>Sphingomonadales</taxon>
        <taxon>Erythrobacteraceae</taxon>
        <taxon>Croceibacterium</taxon>
    </lineage>
</organism>
<protein>
    <submittedName>
        <fullName evidence="2">Cupin-like domain-containing protein</fullName>
    </submittedName>
</protein>
<dbReference type="SMART" id="SM00558">
    <property type="entry name" value="JmjC"/>
    <property type="match status" value="1"/>
</dbReference>
<dbReference type="Gene3D" id="2.60.120.10">
    <property type="entry name" value="Jelly Rolls"/>
    <property type="match status" value="1"/>
</dbReference>
<evidence type="ECO:0000313" key="3">
    <source>
        <dbReference type="Proteomes" id="UP000811255"/>
    </source>
</evidence>
<dbReference type="PROSITE" id="PS51184">
    <property type="entry name" value="JMJC"/>
    <property type="match status" value="1"/>
</dbReference>
<dbReference type="InterPro" id="IPR041667">
    <property type="entry name" value="Cupin_8"/>
</dbReference>
<reference evidence="2 3" key="1">
    <citation type="submission" date="2021-05" db="EMBL/GenBank/DDBJ databases">
        <title>Croceibacterium sp. LX-88 genome sequence.</title>
        <authorList>
            <person name="Luo X."/>
        </authorList>
    </citation>
    <scope>NUCLEOTIDE SEQUENCE [LARGE SCALE GENOMIC DNA]</scope>
    <source>
        <strain evidence="2 3">LX-88</strain>
    </source>
</reference>
<dbReference type="InterPro" id="IPR014710">
    <property type="entry name" value="RmlC-like_jellyroll"/>
</dbReference>
<dbReference type="EMBL" id="JAHFVK010000002">
    <property type="protein sequence ID" value="MBT2134940.1"/>
    <property type="molecule type" value="Genomic_DNA"/>
</dbReference>
<comment type="caution">
    <text evidence="2">The sequence shown here is derived from an EMBL/GenBank/DDBJ whole genome shotgun (WGS) entry which is preliminary data.</text>
</comment>
<dbReference type="PANTHER" id="PTHR12461">
    <property type="entry name" value="HYPOXIA-INDUCIBLE FACTOR 1 ALPHA INHIBITOR-RELATED"/>
    <property type="match status" value="1"/>
</dbReference>
<dbReference type="InterPro" id="IPR003347">
    <property type="entry name" value="JmjC_dom"/>
</dbReference>